<dbReference type="GO" id="GO:0004803">
    <property type="term" value="F:transposase activity"/>
    <property type="evidence" value="ECO:0007669"/>
    <property type="project" value="InterPro"/>
</dbReference>
<dbReference type="Pfam" id="PF01526">
    <property type="entry name" value="DDE_Tnp_Tn3"/>
    <property type="match status" value="1"/>
</dbReference>
<dbReference type="AlphaFoldDB" id="A0A2U3KC02"/>
<reference evidence="3" key="1">
    <citation type="submission" date="2018-02" db="EMBL/GenBank/DDBJ databases">
        <authorList>
            <person name="Hausmann B."/>
        </authorList>
    </citation>
    <scope>NUCLEOTIDE SEQUENCE [LARGE SCALE GENOMIC DNA]</scope>
    <source>
        <strain evidence="3">Peat soil MAG SbF1</strain>
    </source>
</reference>
<dbReference type="Proteomes" id="UP000238916">
    <property type="component" value="Unassembled WGS sequence"/>
</dbReference>
<protein>
    <submittedName>
        <fullName evidence="2">Transposase</fullName>
    </submittedName>
</protein>
<sequence length="291" mass="33283">MHRTPSYDLISDQFAELNRLVITGTIRDSLYLLELVLGQETTIKPREIMTDTAGYSDIIFGLFALLGYRFSPRLADIGGSRLWRFDSNADYGVLNSLSKNRLREGLIIKYWDDMIRMAGSLKLGTINPTNLIKMLQRGGNPTMLGRATGEFGRIFKTMYQLSFLDDKDYRRRILTQLNRGESENGLKRTVLYGKKGEIHQPHREGQEDQLNALGLVTNSIILWNTVYMEIALDAIRNGGYIVNYDDVKRLSPLGYDHINIVGHYSFDLPEEILDGKLRPLQPMDRKLFGKN</sequence>
<proteinExistence type="predicted"/>
<feature type="domain" description="Tn3 transposase DDE" evidence="1">
    <location>
        <begin position="7"/>
        <end position="264"/>
    </location>
</feature>
<dbReference type="EMBL" id="OMOF01000085">
    <property type="protein sequence ID" value="SPF37183.1"/>
    <property type="molecule type" value="Genomic_DNA"/>
</dbReference>
<accession>A0A2U3KC02</accession>
<dbReference type="OrthoDB" id="3538665at2"/>
<organism evidence="2 3">
    <name type="scientific">Candidatus Desulfosporosinus infrequens</name>
    <dbReference type="NCBI Taxonomy" id="2043169"/>
    <lineage>
        <taxon>Bacteria</taxon>
        <taxon>Bacillati</taxon>
        <taxon>Bacillota</taxon>
        <taxon>Clostridia</taxon>
        <taxon>Eubacteriales</taxon>
        <taxon>Desulfitobacteriaceae</taxon>
        <taxon>Desulfosporosinus</taxon>
    </lineage>
</organism>
<evidence type="ECO:0000313" key="3">
    <source>
        <dbReference type="Proteomes" id="UP000238916"/>
    </source>
</evidence>
<dbReference type="InterPro" id="IPR002513">
    <property type="entry name" value="Tn3_Tnp_DDE_dom"/>
</dbReference>
<evidence type="ECO:0000313" key="2">
    <source>
        <dbReference type="EMBL" id="SPF37183.1"/>
    </source>
</evidence>
<dbReference type="GO" id="GO:0006313">
    <property type="term" value="P:DNA transposition"/>
    <property type="evidence" value="ECO:0007669"/>
    <property type="project" value="InterPro"/>
</dbReference>
<gene>
    <name evidence="2" type="ORF">SBF1_1750008</name>
</gene>
<evidence type="ECO:0000259" key="1">
    <source>
        <dbReference type="Pfam" id="PF01526"/>
    </source>
</evidence>
<name>A0A2U3KC02_9FIRM</name>